<dbReference type="EMBL" id="JANRMI010000001">
    <property type="protein sequence ID" value="MDG0815461.1"/>
    <property type="molecule type" value="Genomic_DNA"/>
</dbReference>
<keyword evidence="2" id="KW-1185">Reference proteome</keyword>
<protein>
    <submittedName>
        <fullName evidence="1">Uncharacterized protein</fullName>
    </submittedName>
</protein>
<dbReference type="RefSeq" id="WP_277576936.1">
    <property type="nucleotide sequence ID" value="NZ_JANRMI010000001.1"/>
</dbReference>
<dbReference type="Proteomes" id="UP001152321">
    <property type="component" value="Unassembled WGS sequence"/>
</dbReference>
<comment type="caution">
    <text evidence="1">The sequence shown here is derived from an EMBL/GenBank/DDBJ whole genome shotgun (WGS) entry which is preliminary data.</text>
</comment>
<evidence type="ECO:0000313" key="2">
    <source>
        <dbReference type="Proteomes" id="UP001152321"/>
    </source>
</evidence>
<gene>
    <name evidence="1" type="ORF">NWE73_03740</name>
</gene>
<reference evidence="1" key="1">
    <citation type="submission" date="2022-08" db="EMBL/GenBank/DDBJ databases">
        <title>Novel Bdellovibrio Species Isolated from Svalbard: Designation Bdellovibrio svalbardensis.</title>
        <authorList>
            <person name="Mitchell R.J."/>
            <person name="Choi S.Y."/>
        </authorList>
    </citation>
    <scope>NUCLEOTIDE SEQUENCE</scope>
    <source>
        <strain evidence="1">PAP01</strain>
    </source>
</reference>
<name>A0ABT6DHY8_9BACT</name>
<accession>A0ABT6DHY8</accession>
<evidence type="ECO:0000313" key="1">
    <source>
        <dbReference type="EMBL" id="MDG0815461.1"/>
    </source>
</evidence>
<sequence>MAEKVKLSKDGSSIDFVQSDSLPTSLKKFRQSPEIEGFYRFVFENDLQKESYEILDRIIMLRKSKKADAKKEAQAAAKEEKAAAKKAEAVKTAKKK</sequence>
<proteinExistence type="predicted"/>
<organism evidence="1 2">
    <name type="scientific">Bdellovibrio svalbardensis</name>
    <dbReference type="NCBI Taxonomy" id="2972972"/>
    <lineage>
        <taxon>Bacteria</taxon>
        <taxon>Pseudomonadati</taxon>
        <taxon>Bdellovibrionota</taxon>
        <taxon>Bdellovibrionia</taxon>
        <taxon>Bdellovibrionales</taxon>
        <taxon>Pseudobdellovibrionaceae</taxon>
        <taxon>Bdellovibrio</taxon>
    </lineage>
</organism>